<dbReference type="RefSeq" id="WP_158103658.1">
    <property type="nucleotide sequence ID" value="NZ_JAGIOO010000001.1"/>
</dbReference>
<accession>A0ABS5A8Q6</accession>
<evidence type="ECO:0000313" key="2">
    <source>
        <dbReference type="Proteomes" id="UP001519363"/>
    </source>
</evidence>
<reference evidence="1 2" key="1">
    <citation type="submission" date="2021-03" db="EMBL/GenBank/DDBJ databases">
        <title>Sequencing the genomes of 1000 actinobacteria strains.</title>
        <authorList>
            <person name="Klenk H.-P."/>
        </authorList>
    </citation>
    <scope>NUCLEOTIDE SEQUENCE [LARGE SCALE GENOMIC DNA]</scope>
    <source>
        <strain evidence="1 2">DSM 44580</strain>
    </source>
</reference>
<evidence type="ECO:0000313" key="1">
    <source>
        <dbReference type="EMBL" id="MBP2472090.1"/>
    </source>
</evidence>
<organism evidence="1 2">
    <name type="scientific">Crossiella equi</name>
    <dbReference type="NCBI Taxonomy" id="130796"/>
    <lineage>
        <taxon>Bacteria</taxon>
        <taxon>Bacillati</taxon>
        <taxon>Actinomycetota</taxon>
        <taxon>Actinomycetes</taxon>
        <taxon>Pseudonocardiales</taxon>
        <taxon>Pseudonocardiaceae</taxon>
        <taxon>Crossiella</taxon>
    </lineage>
</organism>
<proteinExistence type="predicted"/>
<keyword evidence="2" id="KW-1185">Reference proteome</keyword>
<protein>
    <submittedName>
        <fullName evidence="1">Uncharacterized protein</fullName>
    </submittedName>
</protein>
<dbReference type="PROSITE" id="PS51257">
    <property type="entry name" value="PROKAR_LIPOPROTEIN"/>
    <property type="match status" value="1"/>
</dbReference>
<sequence length="50" mass="5575">MDIKWWPQLLLAVLLGGCWVFVVAVAVADDRKAEREQELAGLSRGGPPRR</sequence>
<dbReference type="EMBL" id="JAGIOO010000001">
    <property type="protein sequence ID" value="MBP2472090.1"/>
    <property type="molecule type" value="Genomic_DNA"/>
</dbReference>
<dbReference type="Proteomes" id="UP001519363">
    <property type="component" value="Unassembled WGS sequence"/>
</dbReference>
<gene>
    <name evidence="1" type="ORF">JOF53_000962</name>
</gene>
<comment type="caution">
    <text evidence="1">The sequence shown here is derived from an EMBL/GenBank/DDBJ whole genome shotgun (WGS) entry which is preliminary data.</text>
</comment>
<name>A0ABS5A8Q6_9PSEU</name>